<dbReference type="Pfam" id="PF01156">
    <property type="entry name" value="IU_nuc_hydro"/>
    <property type="match status" value="1"/>
</dbReference>
<evidence type="ECO:0000313" key="5">
    <source>
        <dbReference type="EMBL" id="QEC74890.1"/>
    </source>
</evidence>
<name>A0A5B8VTW3_9SPHI</name>
<dbReference type="Gene3D" id="3.90.245.10">
    <property type="entry name" value="Ribonucleoside hydrolase-like"/>
    <property type="match status" value="1"/>
</dbReference>
<feature type="chain" id="PRO_5023137662" evidence="3">
    <location>
        <begin position="22"/>
        <end position="309"/>
    </location>
</feature>
<evidence type="ECO:0000259" key="4">
    <source>
        <dbReference type="Pfam" id="PF01156"/>
    </source>
</evidence>
<dbReference type="InterPro" id="IPR023186">
    <property type="entry name" value="IUNH"/>
</dbReference>
<sequence length="309" mass="34528">MFKKVVPICLAAILLACCCYAQKRIVWLDSDTANEMDDLYAITYLLKDAGVNVVGLSSAHFNSADMLVGEKWHYYPTKNINTVQLSQDLNEEMLKIMGRTDIPHPLGGRGTIGHAWGGKEMVLSPAEKGIIATVHQLKAGEKLDVLCIGAASNLASAIQADTSIIPHIRVYLLAARYFSDRKVWDKSEFNVRNDLNAFDLLLNCKGLDLTIMPINTAIALKFDRTVCRDNLKDKGKLGQLLYNRWDFVEAGQTWIMWDLALVMAYLDPTKAEKISAPVPPENDAREISVYKTIDATKMQADFWNRMAGK</sequence>
<dbReference type="Proteomes" id="UP000321362">
    <property type="component" value="Chromosome"/>
</dbReference>
<keyword evidence="1 5" id="KW-0378">Hydrolase</keyword>
<evidence type="ECO:0000256" key="2">
    <source>
        <dbReference type="ARBA" id="ARBA00023295"/>
    </source>
</evidence>
<dbReference type="GO" id="GO:0006152">
    <property type="term" value="P:purine nucleoside catabolic process"/>
    <property type="evidence" value="ECO:0007669"/>
    <property type="project" value="TreeGrafter"/>
</dbReference>
<dbReference type="GO" id="GO:0008477">
    <property type="term" value="F:purine nucleosidase activity"/>
    <property type="evidence" value="ECO:0007669"/>
    <property type="project" value="TreeGrafter"/>
</dbReference>
<reference evidence="5 6" key="1">
    <citation type="journal article" date="2013" name="J. Microbiol.">
        <title>Mucilaginibacter ginsenosidivorax sp. nov., with ginsenoside converting activity isolated from sediment.</title>
        <authorList>
            <person name="Kim J.K."/>
            <person name="Choi T.E."/>
            <person name="Liu Q.M."/>
            <person name="Park H.Y."/>
            <person name="Yi T.H."/>
            <person name="Yoon M.H."/>
            <person name="Kim S.C."/>
            <person name="Im W.T."/>
        </authorList>
    </citation>
    <scope>NUCLEOTIDE SEQUENCE [LARGE SCALE GENOMIC DNA]</scope>
    <source>
        <strain evidence="5 6">KHI28</strain>
    </source>
</reference>
<accession>A0A5B8VTW3</accession>
<organism evidence="5 6">
    <name type="scientific">Mucilaginibacter ginsenosidivorax</name>
    <dbReference type="NCBI Taxonomy" id="862126"/>
    <lineage>
        <taxon>Bacteria</taxon>
        <taxon>Pseudomonadati</taxon>
        <taxon>Bacteroidota</taxon>
        <taxon>Sphingobacteriia</taxon>
        <taxon>Sphingobacteriales</taxon>
        <taxon>Sphingobacteriaceae</taxon>
        <taxon>Mucilaginibacter</taxon>
    </lineage>
</organism>
<dbReference type="InterPro" id="IPR001910">
    <property type="entry name" value="Inosine/uridine_hydrolase_dom"/>
</dbReference>
<evidence type="ECO:0000256" key="1">
    <source>
        <dbReference type="ARBA" id="ARBA00022801"/>
    </source>
</evidence>
<dbReference type="KEGG" id="mgk:FSB76_02620"/>
<dbReference type="SUPFAM" id="SSF53590">
    <property type="entry name" value="Nucleoside hydrolase"/>
    <property type="match status" value="1"/>
</dbReference>
<gene>
    <name evidence="5" type="ORF">FSB76_02620</name>
</gene>
<feature type="domain" description="Inosine/uridine-preferring nucleoside hydrolase" evidence="4">
    <location>
        <begin position="26"/>
        <end position="273"/>
    </location>
</feature>
<dbReference type="OrthoDB" id="2530052at2"/>
<dbReference type="EMBL" id="CP042437">
    <property type="protein sequence ID" value="QEC74890.1"/>
    <property type="molecule type" value="Genomic_DNA"/>
</dbReference>
<evidence type="ECO:0000313" key="6">
    <source>
        <dbReference type="Proteomes" id="UP000321362"/>
    </source>
</evidence>
<dbReference type="PANTHER" id="PTHR12304:SF4">
    <property type="entry name" value="URIDINE NUCLEOSIDASE"/>
    <property type="match status" value="1"/>
</dbReference>
<keyword evidence="2" id="KW-0326">Glycosidase</keyword>
<evidence type="ECO:0000256" key="3">
    <source>
        <dbReference type="SAM" id="SignalP"/>
    </source>
</evidence>
<dbReference type="GO" id="GO:0005829">
    <property type="term" value="C:cytosol"/>
    <property type="evidence" value="ECO:0007669"/>
    <property type="project" value="TreeGrafter"/>
</dbReference>
<dbReference type="RefSeq" id="WP_147052048.1">
    <property type="nucleotide sequence ID" value="NZ_CP042437.1"/>
</dbReference>
<dbReference type="PANTHER" id="PTHR12304">
    <property type="entry name" value="INOSINE-URIDINE PREFERRING NUCLEOSIDE HYDROLASE"/>
    <property type="match status" value="1"/>
</dbReference>
<protein>
    <submittedName>
        <fullName evidence="5">Nucleoside hydrolase</fullName>
    </submittedName>
</protein>
<keyword evidence="3" id="KW-0732">Signal</keyword>
<proteinExistence type="predicted"/>
<dbReference type="PROSITE" id="PS51257">
    <property type="entry name" value="PROKAR_LIPOPROTEIN"/>
    <property type="match status" value="1"/>
</dbReference>
<keyword evidence="6" id="KW-1185">Reference proteome</keyword>
<dbReference type="InterPro" id="IPR036452">
    <property type="entry name" value="Ribo_hydro-like"/>
</dbReference>
<feature type="signal peptide" evidence="3">
    <location>
        <begin position="1"/>
        <end position="21"/>
    </location>
</feature>
<dbReference type="AlphaFoldDB" id="A0A5B8VTW3"/>